<dbReference type="EMBL" id="OC005164">
    <property type="protein sequence ID" value="CAD7265157.1"/>
    <property type="molecule type" value="Genomic_DNA"/>
</dbReference>
<dbReference type="InterPro" id="IPR027805">
    <property type="entry name" value="Transposase_HTH_dom"/>
</dbReference>
<accession>A0A7R9B3C4</accession>
<dbReference type="AlphaFoldDB" id="A0A7R9B3C4"/>
<name>A0A7R9B3C4_TIMSH</name>
<evidence type="ECO:0000313" key="2">
    <source>
        <dbReference type="EMBL" id="CAD7265157.1"/>
    </source>
</evidence>
<proteinExistence type="predicted"/>
<reference evidence="2" key="1">
    <citation type="submission" date="2020-11" db="EMBL/GenBank/DDBJ databases">
        <authorList>
            <person name="Tran Van P."/>
        </authorList>
    </citation>
    <scope>NUCLEOTIDE SEQUENCE</scope>
</reference>
<evidence type="ECO:0000259" key="1">
    <source>
        <dbReference type="Pfam" id="PF13613"/>
    </source>
</evidence>
<gene>
    <name evidence="2" type="ORF">TSIB3V08_LOCUS9202</name>
</gene>
<dbReference type="Pfam" id="PF13613">
    <property type="entry name" value="HTH_Tnp_4"/>
    <property type="match status" value="1"/>
</dbReference>
<organism evidence="2">
    <name type="scientific">Timema shepardi</name>
    <name type="common">Walking stick</name>
    <dbReference type="NCBI Taxonomy" id="629360"/>
    <lineage>
        <taxon>Eukaryota</taxon>
        <taxon>Metazoa</taxon>
        <taxon>Ecdysozoa</taxon>
        <taxon>Arthropoda</taxon>
        <taxon>Hexapoda</taxon>
        <taxon>Insecta</taxon>
        <taxon>Pterygota</taxon>
        <taxon>Neoptera</taxon>
        <taxon>Polyneoptera</taxon>
        <taxon>Phasmatodea</taxon>
        <taxon>Timematodea</taxon>
        <taxon>Timematoidea</taxon>
        <taxon>Timematidae</taxon>
        <taxon>Timema</taxon>
    </lineage>
</organism>
<protein>
    <recommendedName>
        <fullName evidence="1">Transposase Helix-turn-helix domain-containing protein</fullName>
    </recommendedName>
</protein>
<feature type="domain" description="Transposase Helix-turn-helix" evidence="1">
    <location>
        <begin position="40"/>
        <end position="89"/>
    </location>
</feature>
<sequence length="111" mass="12282">MYREEEFCSPLRFGKARVVEVLLPIVNEALLKPTNKGLPLPPVQKLLLVLRYYATGNIQQVCGDVYGVSQTTAGVIINTVSRLFVNKLPEFVVLPTAEVVCLSLSHAMVPR</sequence>